<dbReference type="Pfam" id="PF21645">
    <property type="entry name" value="FakA-like_M"/>
    <property type="match status" value="1"/>
</dbReference>
<organism evidence="3">
    <name type="scientific">hydrothermal vent metagenome</name>
    <dbReference type="NCBI Taxonomy" id="652676"/>
    <lineage>
        <taxon>unclassified sequences</taxon>
        <taxon>metagenomes</taxon>
        <taxon>ecological metagenomes</taxon>
    </lineage>
</organism>
<dbReference type="EMBL" id="UOGA01000134">
    <property type="protein sequence ID" value="VAX18742.1"/>
    <property type="molecule type" value="Genomic_DNA"/>
</dbReference>
<accession>A0A3B1BS44</accession>
<dbReference type="Gene3D" id="3.30.1180.10">
    <property type="match status" value="1"/>
</dbReference>
<dbReference type="SMART" id="SM01120">
    <property type="entry name" value="Dak2"/>
    <property type="match status" value="1"/>
</dbReference>
<dbReference type="PROSITE" id="PS51482">
    <property type="entry name" value="DEGV"/>
    <property type="match status" value="1"/>
</dbReference>
<dbReference type="GO" id="GO:0004371">
    <property type="term" value="F:glycerone kinase activity"/>
    <property type="evidence" value="ECO:0007669"/>
    <property type="project" value="InterPro"/>
</dbReference>
<feature type="domain" description="DhaL" evidence="2">
    <location>
        <begin position="10"/>
        <end position="202"/>
    </location>
</feature>
<dbReference type="PANTHER" id="PTHR33434">
    <property type="entry name" value="DEGV DOMAIN-CONTAINING PROTEIN DR_1986-RELATED"/>
    <property type="match status" value="1"/>
</dbReference>
<keyword evidence="1" id="KW-0446">Lipid-binding</keyword>
<dbReference type="SUPFAM" id="SSF82549">
    <property type="entry name" value="DAK1/DegV-like"/>
    <property type="match status" value="1"/>
</dbReference>
<dbReference type="AlphaFoldDB" id="A0A3B1BS44"/>
<dbReference type="InterPro" id="IPR033470">
    <property type="entry name" value="FakA-like_C"/>
</dbReference>
<dbReference type="Pfam" id="PF02645">
    <property type="entry name" value="DegV"/>
    <property type="match status" value="1"/>
</dbReference>
<dbReference type="InterPro" id="IPR036117">
    <property type="entry name" value="DhaL_dom_sf"/>
</dbReference>
<evidence type="ECO:0000313" key="3">
    <source>
        <dbReference type="EMBL" id="VAX18742.1"/>
    </source>
</evidence>
<dbReference type="SUPFAM" id="SSF101473">
    <property type="entry name" value="DhaL-like"/>
    <property type="match status" value="1"/>
</dbReference>
<dbReference type="SMART" id="SM01121">
    <property type="entry name" value="Dak1_2"/>
    <property type="match status" value="1"/>
</dbReference>
<proteinExistence type="predicted"/>
<evidence type="ECO:0000259" key="2">
    <source>
        <dbReference type="PROSITE" id="PS51480"/>
    </source>
</evidence>
<name>A0A3B1BS44_9ZZZZ</name>
<dbReference type="PANTHER" id="PTHR33434:SF4">
    <property type="entry name" value="PHOSPHATASE PROTEIN"/>
    <property type="match status" value="1"/>
</dbReference>
<dbReference type="InterPro" id="IPR003797">
    <property type="entry name" value="DegV"/>
</dbReference>
<gene>
    <name evidence="3" type="ORF">MNBD_NITROSPINAE04-234</name>
</gene>
<dbReference type="InterPro" id="IPR004007">
    <property type="entry name" value="DhaL_dom"/>
</dbReference>
<dbReference type="GO" id="GO:0008289">
    <property type="term" value="F:lipid binding"/>
    <property type="evidence" value="ECO:0007669"/>
    <property type="project" value="UniProtKB-KW"/>
</dbReference>
<evidence type="ECO:0000256" key="1">
    <source>
        <dbReference type="ARBA" id="ARBA00023121"/>
    </source>
</evidence>
<dbReference type="InterPro" id="IPR043168">
    <property type="entry name" value="DegV_C"/>
</dbReference>
<dbReference type="InterPro" id="IPR048394">
    <property type="entry name" value="FakA-like_M"/>
</dbReference>
<dbReference type="PROSITE" id="PS51480">
    <property type="entry name" value="DHAL"/>
    <property type="match status" value="1"/>
</dbReference>
<dbReference type="Pfam" id="PF02734">
    <property type="entry name" value="Dak2"/>
    <property type="match status" value="1"/>
</dbReference>
<dbReference type="InterPro" id="IPR050270">
    <property type="entry name" value="DegV_domain_contain"/>
</dbReference>
<dbReference type="Gene3D" id="3.40.50.10170">
    <property type="match status" value="1"/>
</dbReference>
<dbReference type="NCBIfam" id="TIGR00762">
    <property type="entry name" value="DegV"/>
    <property type="match status" value="1"/>
</dbReference>
<sequence length="590" mass="65569">MSDSSTIDGKRFKELFIAGSARLDEAKEYLNSINVFPVPDADTGANMASTMNTAVEALHGIEDHSLKNVLETIEKKLKMEAKGNSGIILSEFFHGMFLKIKKDKTINADNFISAMTGGKEAAYSALAEPKEGTMLTLMSHAVESLKVAEVEIKDMKKALEHMVRCHRKTLVETQEMMPLLKENKVVDSGAHGFLLFWEGALAYMNNEIDHVILKPIHKVFKADKTDQIKYRYCTEALVRKGRFEKDQLQASLAQLGDSLIITGDAKLLKIHIHTNEPETVFAHMKSIGDVIKTKVDDMMGQHQEKVASQSRQAVRIIVDSCSDLDLTMREQWDIEMIPLQVIFGEEAFRDRIDMTADEFYDKLKTGVVIAKTSLPMGSDFIRGFEHVAPHCDRALAIFLSSKLSGTYQAGTKWGSDFDAEKVITYDSRMVSLGAGVMALEAAKMARQGETLERIISRLDEIKSKVSIFFTVDTLEYLAKNGRIGKAQKVIGQMIGVKPILECKDGEVCSHSKTFGRKRVINKLIDILEEKAGGDDFEGAYGVVYSDNPKERDELIDRMRDRLTIKSLIVGQVSPVIGAHVGPGTLGVGCY</sequence>
<reference evidence="3" key="1">
    <citation type="submission" date="2018-06" db="EMBL/GenBank/DDBJ databases">
        <authorList>
            <person name="Zhirakovskaya E."/>
        </authorList>
    </citation>
    <scope>NUCLEOTIDE SEQUENCE</scope>
</reference>
<dbReference type="GO" id="GO:0006071">
    <property type="term" value="P:glycerol metabolic process"/>
    <property type="evidence" value="ECO:0007669"/>
    <property type="project" value="InterPro"/>
</dbReference>
<dbReference type="Gene3D" id="1.25.40.340">
    <property type="match status" value="1"/>
</dbReference>
<protein>
    <submittedName>
        <fullName evidence="3">DegV family protein</fullName>
    </submittedName>
</protein>